<evidence type="ECO:0000256" key="3">
    <source>
        <dbReference type="ARBA" id="ARBA00022723"/>
    </source>
</evidence>
<keyword evidence="8" id="KW-0223">Dioxygenase</keyword>
<feature type="domain" description="Extradiol ring-cleavage dioxygenase class III enzyme subunit B" evidence="7">
    <location>
        <begin position="79"/>
        <end position="313"/>
    </location>
</feature>
<dbReference type="PANTHER" id="PTHR30096:SF0">
    <property type="entry name" value="4,5-DOPA DIOXYGENASE EXTRADIOL-LIKE PROTEIN"/>
    <property type="match status" value="1"/>
</dbReference>
<keyword evidence="4" id="KW-0862">Zinc</keyword>
<proteinExistence type="inferred from homology"/>
<evidence type="ECO:0000256" key="5">
    <source>
        <dbReference type="ARBA" id="ARBA00023002"/>
    </source>
</evidence>
<dbReference type="PANTHER" id="PTHR30096">
    <property type="entry name" value="4,5-DOPA DIOXYGENASE EXTRADIOL-LIKE PROTEIN"/>
    <property type="match status" value="1"/>
</dbReference>
<evidence type="ECO:0000259" key="7">
    <source>
        <dbReference type="Pfam" id="PF02900"/>
    </source>
</evidence>
<evidence type="ECO:0000256" key="6">
    <source>
        <dbReference type="SAM" id="SignalP"/>
    </source>
</evidence>
<dbReference type="GO" id="GO:0008270">
    <property type="term" value="F:zinc ion binding"/>
    <property type="evidence" value="ECO:0007669"/>
    <property type="project" value="InterPro"/>
</dbReference>
<organism evidence="8 9">
    <name type="scientific">Lojkania enalia</name>
    <dbReference type="NCBI Taxonomy" id="147567"/>
    <lineage>
        <taxon>Eukaryota</taxon>
        <taxon>Fungi</taxon>
        <taxon>Dikarya</taxon>
        <taxon>Ascomycota</taxon>
        <taxon>Pezizomycotina</taxon>
        <taxon>Dothideomycetes</taxon>
        <taxon>Pleosporomycetidae</taxon>
        <taxon>Pleosporales</taxon>
        <taxon>Pleosporales incertae sedis</taxon>
        <taxon>Lojkania</taxon>
    </lineage>
</organism>
<dbReference type="SUPFAM" id="SSF53213">
    <property type="entry name" value="LigB-like"/>
    <property type="match status" value="1"/>
</dbReference>
<dbReference type="EMBL" id="ML986610">
    <property type="protein sequence ID" value="KAF2265171.1"/>
    <property type="molecule type" value="Genomic_DNA"/>
</dbReference>
<dbReference type="Gene3D" id="3.40.830.10">
    <property type="entry name" value="LigB-like"/>
    <property type="match status" value="1"/>
</dbReference>
<name>A0A9P4KAP0_9PLEO</name>
<dbReference type="AlphaFoldDB" id="A0A9P4KAP0"/>
<dbReference type="Pfam" id="PF02900">
    <property type="entry name" value="LigB"/>
    <property type="match status" value="1"/>
</dbReference>
<keyword evidence="6" id="KW-0732">Signal</keyword>
<protein>
    <submittedName>
        <fullName evidence="8">Extradiol ring-cleavage dioxygenase, class III enzyme, subunit B</fullName>
    </submittedName>
</protein>
<dbReference type="InterPro" id="IPR014436">
    <property type="entry name" value="Extradiol_dOase_DODA"/>
</dbReference>
<comment type="similarity">
    <text evidence="2">Belongs to the DODA-type extradiol aromatic ring-opening dioxygenase family.</text>
</comment>
<keyword evidence="3" id="KW-0479">Metal-binding</keyword>
<dbReference type="OrthoDB" id="7396853at2759"/>
<dbReference type="GO" id="GO:0008198">
    <property type="term" value="F:ferrous iron binding"/>
    <property type="evidence" value="ECO:0007669"/>
    <property type="project" value="InterPro"/>
</dbReference>
<comment type="caution">
    <text evidence="8">The sequence shown here is derived from an EMBL/GenBank/DDBJ whole genome shotgun (WGS) entry which is preliminary data.</text>
</comment>
<evidence type="ECO:0000256" key="1">
    <source>
        <dbReference type="ARBA" id="ARBA00001947"/>
    </source>
</evidence>
<reference evidence="9" key="1">
    <citation type="journal article" date="2020" name="Stud. Mycol.">
        <title>101 Dothideomycetes genomes: A test case for predicting lifestyles and emergence of pathogens.</title>
        <authorList>
            <person name="Haridas S."/>
            <person name="Albert R."/>
            <person name="Binder M."/>
            <person name="Bloem J."/>
            <person name="LaButti K."/>
            <person name="Salamov A."/>
            <person name="Andreopoulos B."/>
            <person name="Baker S."/>
            <person name="Barry K."/>
            <person name="Bills G."/>
            <person name="Bluhm B."/>
            <person name="Cannon C."/>
            <person name="Castanera R."/>
            <person name="Culley D."/>
            <person name="Daum C."/>
            <person name="Ezra D."/>
            <person name="Gonzalez J."/>
            <person name="Henrissat B."/>
            <person name="Kuo A."/>
            <person name="Liang C."/>
            <person name="Lipzen A."/>
            <person name="Lutzoni F."/>
            <person name="Magnuson J."/>
            <person name="Mondo S."/>
            <person name="Nolan M."/>
            <person name="Ohm R."/>
            <person name="Pangilinan J."/>
            <person name="Park H.-J."/>
            <person name="Ramirez L."/>
            <person name="Alfaro M."/>
            <person name="Sun H."/>
            <person name="Tritt A."/>
            <person name="Yoshinaga Y."/>
            <person name="Zwiers L.-H."/>
            <person name="Turgeon B."/>
            <person name="Goodwin S."/>
            <person name="Spatafora J."/>
            <person name="Crous P."/>
            <person name="Grigoriev I."/>
        </authorList>
    </citation>
    <scope>NUCLEOTIDE SEQUENCE [LARGE SCALE GENOMIC DNA]</scope>
    <source>
        <strain evidence="9">CBS 304.66</strain>
    </source>
</reference>
<evidence type="ECO:0000313" key="8">
    <source>
        <dbReference type="EMBL" id="KAF2265171.1"/>
    </source>
</evidence>
<sequence>MNFRSSLLLTHILSLQRLHRASAALSSSTNSTLFNLLNWSPLQQSPLSLFSSSSANMTRRAPVISIAHGGGPMPILGDPSQAQLTHSMKTRVPQILKLGTDEAPRAIVLVTAHWSTEEVTVSSGAKHELYYDYYGFPPESYELKYDAPGSPEVAGMVETVLREAGVGCRKDGTRGWDHGVFVPMLLINPAASIPIVQLSVLSSESPTTHFAIGRALSRLRDQNIAIIGSGFASLHNLRTMFSGLARTPAFKALNEEWSRQVTDAVLTEDIEDRGRKFEGWRAWKGAYDMHPKGGAEHFLPLIVCAGAGGDGKGKAYADEMLGLDMWSYYWE</sequence>
<comment type="cofactor">
    <cofactor evidence="1">
        <name>Zn(2+)</name>
        <dbReference type="ChEBI" id="CHEBI:29105"/>
    </cofactor>
</comment>
<feature type="chain" id="PRO_5040491051" evidence="6">
    <location>
        <begin position="24"/>
        <end position="331"/>
    </location>
</feature>
<dbReference type="InterPro" id="IPR004183">
    <property type="entry name" value="Xdiol_dOase_suB"/>
</dbReference>
<feature type="signal peptide" evidence="6">
    <location>
        <begin position="1"/>
        <end position="23"/>
    </location>
</feature>
<evidence type="ECO:0000256" key="2">
    <source>
        <dbReference type="ARBA" id="ARBA00007581"/>
    </source>
</evidence>
<keyword evidence="5" id="KW-0560">Oxidoreductase</keyword>
<evidence type="ECO:0000313" key="9">
    <source>
        <dbReference type="Proteomes" id="UP000800093"/>
    </source>
</evidence>
<gene>
    <name evidence="8" type="ORF">CC78DRAFT_532611</name>
</gene>
<dbReference type="Proteomes" id="UP000800093">
    <property type="component" value="Unassembled WGS sequence"/>
</dbReference>
<keyword evidence="9" id="KW-1185">Reference proteome</keyword>
<dbReference type="CDD" id="cd07363">
    <property type="entry name" value="45_DOPA_Dioxygenase"/>
    <property type="match status" value="1"/>
</dbReference>
<evidence type="ECO:0000256" key="4">
    <source>
        <dbReference type="ARBA" id="ARBA00022833"/>
    </source>
</evidence>
<dbReference type="GO" id="GO:0016702">
    <property type="term" value="F:oxidoreductase activity, acting on single donors with incorporation of molecular oxygen, incorporation of two atoms of oxygen"/>
    <property type="evidence" value="ECO:0007669"/>
    <property type="project" value="UniProtKB-ARBA"/>
</dbReference>
<accession>A0A9P4KAP0</accession>